<feature type="compositionally biased region" description="Low complexity" evidence="1">
    <location>
        <begin position="37"/>
        <end position="58"/>
    </location>
</feature>
<comment type="caution">
    <text evidence="2">The sequence shown here is derived from an EMBL/GenBank/DDBJ whole genome shotgun (WGS) entry which is preliminary data.</text>
</comment>
<feature type="compositionally biased region" description="Basic and acidic residues" evidence="1">
    <location>
        <begin position="17"/>
        <end position="35"/>
    </location>
</feature>
<sequence length="511" mass="59803">MGFINPGKSLRKRKRRNDSSRPLKLVRTSDTDHHQKSSSSSSSPSSSPLSSSSSSSSPSPSPSLPTDTPHDKLTLDTLPVEIIEKIFLHIGPHENNLPLVNKRLYWILHLENNYEYGTSYNFGLLEKMVRRYFLIDLNSRIDFETVEMKIDYYESQESLLQQNYPNYHKSVQWERFNTNLFILKDALEQFEEYGPALLSDILNFEFISENTLFMFKLGEYFGSSLGIKSSSEALLIQKSRLRFIRLKFKELAYNIKKAREELEREDFHHEVIIDPGNISSLLSEEPEDEFNPELKYYQDENLPTDGFRSYISERYIEFKDGFFCFNEDFEYSDRSASGSSRIPDHCFVKAVYSKKHYDLLSYLKDKHTFGDIINGPAVMSRILDILENPAHRSSRKWTQQLVDIVDMIKFFNCRIYKFTDVVVRLFELYDKVSKDDFSSISDPEESFPNAIARIIVSLLQYIFSPNPRTIHNNDDKRELWITAMTLKNIYLTDLLRKFEGDPDYDILHRFG</sequence>
<dbReference type="eggNOG" id="ENOG502RJ5A">
    <property type="taxonomic scope" value="Eukaryota"/>
</dbReference>
<organism evidence="2 3">
    <name type="scientific">Candida maltosa (strain Xu316)</name>
    <name type="common">Yeast</name>
    <dbReference type="NCBI Taxonomy" id="1245528"/>
    <lineage>
        <taxon>Eukaryota</taxon>
        <taxon>Fungi</taxon>
        <taxon>Dikarya</taxon>
        <taxon>Ascomycota</taxon>
        <taxon>Saccharomycotina</taxon>
        <taxon>Pichiomycetes</taxon>
        <taxon>Debaryomycetaceae</taxon>
        <taxon>Candida/Lodderomyces clade</taxon>
        <taxon>Candida</taxon>
    </lineage>
</organism>
<dbReference type="EMBL" id="AOGT01001800">
    <property type="protein sequence ID" value="EMG46956.1"/>
    <property type="molecule type" value="Genomic_DNA"/>
</dbReference>
<dbReference type="Proteomes" id="UP000011777">
    <property type="component" value="Unassembled WGS sequence"/>
</dbReference>
<protein>
    <recommendedName>
        <fullName evidence="4">F-box domain-containing protein</fullName>
    </recommendedName>
</protein>
<proteinExistence type="predicted"/>
<dbReference type="OMA" id="ERETMDQ"/>
<dbReference type="HOGENOM" id="CLU_569848_0_0_1"/>
<gene>
    <name evidence="2" type="ORF">G210_2779</name>
</gene>
<dbReference type="OrthoDB" id="4022350at2759"/>
<dbReference type="AlphaFoldDB" id="M3IKM9"/>
<keyword evidence="3" id="KW-1185">Reference proteome</keyword>
<reference evidence="2 3" key="1">
    <citation type="submission" date="2013-02" db="EMBL/GenBank/DDBJ databases">
        <title>Genome sequence of Candida maltosa Xu316, a potential industrial strain for xylitol and ethanol production.</title>
        <authorList>
            <person name="Yu J."/>
            <person name="Wang Q."/>
            <person name="Geng X."/>
            <person name="Bao W."/>
            <person name="He P."/>
            <person name="Cai J."/>
        </authorList>
    </citation>
    <scope>NUCLEOTIDE SEQUENCE [LARGE SCALE GENOMIC DNA]</scope>
    <source>
        <strain evidence="3">Xu316</strain>
    </source>
</reference>
<feature type="region of interest" description="Disordered" evidence="1">
    <location>
        <begin position="1"/>
        <end position="71"/>
    </location>
</feature>
<evidence type="ECO:0008006" key="4">
    <source>
        <dbReference type="Google" id="ProtNLM"/>
    </source>
</evidence>
<evidence type="ECO:0000256" key="1">
    <source>
        <dbReference type="SAM" id="MobiDB-lite"/>
    </source>
</evidence>
<evidence type="ECO:0000313" key="3">
    <source>
        <dbReference type="Proteomes" id="UP000011777"/>
    </source>
</evidence>
<evidence type="ECO:0000313" key="2">
    <source>
        <dbReference type="EMBL" id="EMG46956.1"/>
    </source>
</evidence>
<name>M3IKM9_CANMX</name>
<accession>M3IKM9</accession>